<evidence type="ECO:0000256" key="4">
    <source>
        <dbReference type="ARBA" id="ARBA00023136"/>
    </source>
</evidence>
<dbReference type="AlphaFoldDB" id="A0AAN7ZGW8"/>
<dbReference type="InterPro" id="IPR050549">
    <property type="entry name" value="MFS_Trehalose_Transporter"/>
</dbReference>
<gene>
    <name evidence="7" type="ORF">RI129_013093</name>
</gene>
<feature type="transmembrane region" description="Helical" evidence="5">
    <location>
        <begin position="186"/>
        <end position="205"/>
    </location>
</feature>
<comment type="subcellular location">
    <subcellularLocation>
        <location evidence="1">Membrane</location>
        <topology evidence="1">Multi-pass membrane protein</topology>
    </subcellularLocation>
</comment>
<feature type="transmembrane region" description="Helical" evidence="5">
    <location>
        <begin position="343"/>
        <end position="363"/>
    </location>
</feature>
<dbReference type="InterPro" id="IPR036259">
    <property type="entry name" value="MFS_trans_sf"/>
</dbReference>
<dbReference type="PANTHER" id="PTHR48021">
    <property type="match status" value="1"/>
</dbReference>
<keyword evidence="2 5" id="KW-0812">Transmembrane</keyword>
<proteinExistence type="predicted"/>
<dbReference type="InterPro" id="IPR005829">
    <property type="entry name" value="Sugar_transporter_CS"/>
</dbReference>
<keyword evidence="8" id="KW-1185">Reference proteome</keyword>
<name>A0AAN7ZGW8_9COLE</name>
<feature type="transmembrane region" description="Helical" evidence="5">
    <location>
        <begin position="275"/>
        <end position="301"/>
    </location>
</feature>
<dbReference type="GO" id="GO:0022857">
    <property type="term" value="F:transmembrane transporter activity"/>
    <property type="evidence" value="ECO:0007669"/>
    <property type="project" value="InterPro"/>
</dbReference>
<dbReference type="EMBL" id="JAVRBK010000010">
    <property type="protein sequence ID" value="KAK5638798.1"/>
    <property type="molecule type" value="Genomic_DNA"/>
</dbReference>
<keyword evidence="4 5" id="KW-0472">Membrane</keyword>
<dbReference type="Pfam" id="PF00083">
    <property type="entry name" value="Sugar_tr"/>
    <property type="match status" value="1"/>
</dbReference>
<feature type="transmembrane region" description="Helical" evidence="5">
    <location>
        <begin position="127"/>
        <end position="148"/>
    </location>
</feature>
<dbReference type="PANTHER" id="PTHR48021:SF24">
    <property type="entry name" value="MAJOR FACILITATOR SUPERFAMILY (MFS) PROFILE DOMAIN-CONTAINING PROTEIN"/>
    <property type="match status" value="1"/>
</dbReference>
<dbReference type="Proteomes" id="UP001329430">
    <property type="component" value="Chromosome 10"/>
</dbReference>
<dbReference type="Gene3D" id="1.20.1250.20">
    <property type="entry name" value="MFS general substrate transporter like domains"/>
    <property type="match status" value="1"/>
</dbReference>
<evidence type="ECO:0000256" key="5">
    <source>
        <dbReference type="SAM" id="Phobius"/>
    </source>
</evidence>
<dbReference type="PROSITE" id="PS00217">
    <property type="entry name" value="SUGAR_TRANSPORT_2"/>
    <property type="match status" value="1"/>
</dbReference>
<evidence type="ECO:0000259" key="6">
    <source>
        <dbReference type="PROSITE" id="PS50850"/>
    </source>
</evidence>
<evidence type="ECO:0000256" key="1">
    <source>
        <dbReference type="ARBA" id="ARBA00004141"/>
    </source>
</evidence>
<evidence type="ECO:0000313" key="7">
    <source>
        <dbReference type="EMBL" id="KAK5638798.1"/>
    </source>
</evidence>
<accession>A0AAN7ZGW8</accession>
<feature type="domain" description="Major facilitator superfamily (MFS) profile" evidence="6">
    <location>
        <begin position="31"/>
        <end position="463"/>
    </location>
</feature>
<protein>
    <recommendedName>
        <fullName evidence="6">Major facilitator superfamily (MFS) profile domain-containing protein</fullName>
    </recommendedName>
</protein>
<keyword evidence="3 5" id="KW-1133">Transmembrane helix</keyword>
<evidence type="ECO:0000256" key="3">
    <source>
        <dbReference type="ARBA" id="ARBA00022989"/>
    </source>
</evidence>
<sequence>MDVSEDKHITIVSMDIDVRRPTSSVMRQVIVSLVSSALSIVCGSSLSYSGIVVPQILDRENGTSFNVTSKELLWISSSTSLAIPIGVALAGFTMDAWGRLATLKLSVIPNVIGWTLIAAAQNGLMVIFGRMFTGISYGLSSGPAFVYISEVSDSKIRGALLCIPGIFFSIGILLTYFKGWLLHWRWVSWIFLIYSVISVIITLFLPESPSWLISKGRNIEAKKSLQWFRTVKDLGTKKSEDDELNELVEQHVQNVRHSTKTDLRVFLKPTCYKPFMIISVLFAFQQFSGLYVITLNSVIFFKDIRAAIDPYQASVYMGVLRLVVCLFGMWVTNKVGRRSLMMVSAGGMACCMIVSGLFTQWIYEGTTTQTWVPIFTTFIYFIFSSIGLQILPFAIASEIFPQSVRGVMQGLALTICYLLMFASLHSYGMLKEAFGGAPGLQYFFATMSLIAVVFIFLFVPETFRKTLSEIEAYFWHKVFYIK</sequence>
<dbReference type="PROSITE" id="PS50850">
    <property type="entry name" value="MFS"/>
    <property type="match status" value="1"/>
</dbReference>
<feature type="transmembrane region" description="Helical" evidence="5">
    <location>
        <begin position="29"/>
        <end position="52"/>
    </location>
</feature>
<feature type="transmembrane region" description="Helical" evidence="5">
    <location>
        <begin position="440"/>
        <end position="459"/>
    </location>
</feature>
<reference evidence="7 8" key="1">
    <citation type="journal article" date="2024" name="Insects">
        <title>An Improved Chromosome-Level Genome Assembly of the Firefly Pyrocoelia pectoralis.</title>
        <authorList>
            <person name="Fu X."/>
            <person name="Meyer-Rochow V.B."/>
            <person name="Ballantyne L."/>
            <person name="Zhu X."/>
        </authorList>
    </citation>
    <scope>NUCLEOTIDE SEQUENCE [LARGE SCALE GENOMIC DNA]</scope>
    <source>
        <strain evidence="7">XCY_ONT2</strain>
    </source>
</reference>
<dbReference type="InterPro" id="IPR005828">
    <property type="entry name" value="MFS_sugar_transport-like"/>
</dbReference>
<comment type="caution">
    <text evidence="7">The sequence shown here is derived from an EMBL/GenBank/DDBJ whole genome shotgun (WGS) entry which is preliminary data.</text>
</comment>
<evidence type="ECO:0000256" key="2">
    <source>
        <dbReference type="ARBA" id="ARBA00022692"/>
    </source>
</evidence>
<feature type="transmembrane region" description="Helical" evidence="5">
    <location>
        <begin position="160"/>
        <end position="180"/>
    </location>
</feature>
<feature type="transmembrane region" description="Helical" evidence="5">
    <location>
        <begin position="375"/>
        <end position="395"/>
    </location>
</feature>
<feature type="transmembrane region" description="Helical" evidence="5">
    <location>
        <begin position="72"/>
        <end position="94"/>
    </location>
</feature>
<dbReference type="SUPFAM" id="SSF103473">
    <property type="entry name" value="MFS general substrate transporter"/>
    <property type="match status" value="1"/>
</dbReference>
<organism evidence="7 8">
    <name type="scientific">Pyrocoelia pectoralis</name>
    <dbReference type="NCBI Taxonomy" id="417401"/>
    <lineage>
        <taxon>Eukaryota</taxon>
        <taxon>Metazoa</taxon>
        <taxon>Ecdysozoa</taxon>
        <taxon>Arthropoda</taxon>
        <taxon>Hexapoda</taxon>
        <taxon>Insecta</taxon>
        <taxon>Pterygota</taxon>
        <taxon>Neoptera</taxon>
        <taxon>Endopterygota</taxon>
        <taxon>Coleoptera</taxon>
        <taxon>Polyphaga</taxon>
        <taxon>Elateriformia</taxon>
        <taxon>Elateroidea</taxon>
        <taxon>Lampyridae</taxon>
        <taxon>Lampyrinae</taxon>
        <taxon>Pyrocoelia</taxon>
    </lineage>
</organism>
<dbReference type="GO" id="GO:0016020">
    <property type="term" value="C:membrane"/>
    <property type="evidence" value="ECO:0007669"/>
    <property type="project" value="UniProtKB-SubCell"/>
</dbReference>
<evidence type="ECO:0000313" key="8">
    <source>
        <dbReference type="Proteomes" id="UP001329430"/>
    </source>
</evidence>
<feature type="transmembrane region" description="Helical" evidence="5">
    <location>
        <begin position="313"/>
        <end position="331"/>
    </location>
</feature>
<feature type="transmembrane region" description="Helical" evidence="5">
    <location>
        <begin position="101"/>
        <end position="121"/>
    </location>
</feature>
<feature type="transmembrane region" description="Helical" evidence="5">
    <location>
        <begin position="407"/>
        <end position="428"/>
    </location>
</feature>
<dbReference type="FunFam" id="1.20.1250.20:FF:000249">
    <property type="entry name" value="facilitated trehalose transporter Tret1"/>
    <property type="match status" value="1"/>
</dbReference>
<dbReference type="InterPro" id="IPR020846">
    <property type="entry name" value="MFS_dom"/>
</dbReference>